<proteinExistence type="predicted"/>
<evidence type="ECO:0000256" key="2">
    <source>
        <dbReference type="ARBA" id="ARBA00023043"/>
    </source>
</evidence>
<evidence type="ECO:0000256" key="3">
    <source>
        <dbReference type="PROSITE-ProRule" id="PRU00023"/>
    </source>
</evidence>
<dbReference type="PANTHER" id="PTHR24180:SF45">
    <property type="entry name" value="POLY [ADP-RIBOSE] POLYMERASE TANKYRASE"/>
    <property type="match status" value="1"/>
</dbReference>
<feature type="repeat" description="ANK" evidence="3">
    <location>
        <begin position="354"/>
        <end position="376"/>
    </location>
</feature>
<dbReference type="Proteomes" id="UP001448207">
    <property type="component" value="Unassembled WGS sequence"/>
</dbReference>
<evidence type="ECO:0000256" key="1">
    <source>
        <dbReference type="ARBA" id="ARBA00022737"/>
    </source>
</evidence>
<dbReference type="Gene3D" id="1.25.40.20">
    <property type="entry name" value="Ankyrin repeat-containing domain"/>
    <property type="match status" value="2"/>
</dbReference>
<feature type="compositionally biased region" description="Polar residues" evidence="4">
    <location>
        <begin position="107"/>
        <end position="120"/>
    </location>
</feature>
<evidence type="ECO:0000313" key="6">
    <source>
        <dbReference type="Proteomes" id="UP001448207"/>
    </source>
</evidence>
<keyword evidence="6" id="KW-1185">Reference proteome</keyword>
<evidence type="ECO:0000256" key="4">
    <source>
        <dbReference type="SAM" id="MobiDB-lite"/>
    </source>
</evidence>
<feature type="region of interest" description="Disordered" evidence="4">
    <location>
        <begin position="94"/>
        <end position="180"/>
    </location>
</feature>
<dbReference type="InterPro" id="IPR036770">
    <property type="entry name" value="Ankyrin_rpt-contain_sf"/>
</dbReference>
<feature type="compositionally biased region" description="Low complexity" evidence="4">
    <location>
        <begin position="157"/>
        <end position="179"/>
    </location>
</feature>
<accession>A0ABR3AQI6</accession>
<comment type="caution">
    <text evidence="5">The sequence shown here is derived from an EMBL/GenBank/DDBJ whole genome shotgun (WGS) entry which is preliminary data.</text>
</comment>
<dbReference type="PROSITE" id="PS50297">
    <property type="entry name" value="ANK_REP_REGION"/>
    <property type="match status" value="1"/>
</dbReference>
<keyword evidence="1" id="KW-0677">Repeat</keyword>
<feature type="compositionally biased region" description="Polar residues" evidence="4">
    <location>
        <begin position="135"/>
        <end position="156"/>
    </location>
</feature>
<reference evidence="5 6" key="1">
    <citation type="submission" date="2024-04" db="EMBL/GenBank/DDBJ databases">
        <title>Symmetric and asymmetric DNA N6-adenine methylation regulates different biological responses in Mucorales.</title>
        <authorList>
            <consortium name="Lawrence Berkeley National Laboratory"/>
            <person name="Lax C."/>
            <person name="Mondo S.J."/>
            <person name="Osorio-Concepcion M."/>
            <person name="Muszewska A."/>
            <person name="Corrochano-Luque M."/>
            <person name="Gutierrez G."/>
            <person name="Riley R."/>
            <person name="Lipzen A."/>
            <person name="Guo J."/>
            <person name="Hundley H."/>
            <person name="Amirebrahimi M."/>
            <person name="Ng V."/>
            <person name="Lorenzo-Gutierrez D."/>
            <person name="Binder U."/>
            <person name="Yang J."/>
            <person name="Song Y."/>
            <person name="Canovas D."/>
            <person name="Navarro E."/>
            <person name="Freitag M."/>
            <person name="Gabaldon T."/>
            <person name="Grigoriev I.V."/>
            <person name="Corrochano L.M."/>
            <person name="Nicolas F.E."/>
            <person name="Garre V."/>
        </authorList>
    </citation>
    <scope>NUCLEOTIDE SEQUENCE [LARGE SCALE GENOMIC DNA]</scope>
    <source>
        <strain evidence="5 6">L51</strain>
    </source>
</reference>
<keyword evidence="2 3" id="KW-0040">ANK repeat</keyword>
<gene>
    <name evidence="5" type="ORF">J3Q64DRAFT_1683288</name>
</gene>
<sequence length="482" mass="52576">MQLESAQQDDWRFNHQDSILDLIQHINNETLRQAMKSEIKHMAIDHARLVNMLKQRTDHLEFENAELKIATSEHQRRYEKAVREMQFFKKRFEKAAEMAQQQQQSSRPRSLSIESGSSVEGPQKSSFQSPPSSPLTDTQSSSIPATSDNTNLQRKASTVPSVNSSGSSGSSVHSSPSVPRNAFQPIAKQHRVDPLTFGGSDSFWETIAKSKSTDSAVEKIISNFLRRGGSPNTANQTLSSRGIQYGYGLIHAAIAVKAITSLELLLQHGANPNAMSLAITEEDKISPCYLAASVGWLPGLQALVQAGGDLMTARGYGQKGKTALHVAAEKCHLTVVEYISSVTHNDLALLTDNEGNTALHYAAASGHTGIVTYLIKSCHIPPNQPSQKDEIALHWAARSGRLEVVTLLVERCGSNVNAYVPRKLGTSLDLAKAGNHKRVVDYLKGAGAVGAKKMDKRREEELAKEVPGHLAARLAKNGLFFS</sequence>
<dbReference type="Pfam" id="PF12796">
    <property type="entry name" value="Ank_2"/>
    <property type="match status" value="2"/>
</dbReference>
<name>A0ABR3AQI6_PHYBL</name>
<organism evidence="5 6">
    <name type="scientific">Phycomyces blakesleeanus</name>
    <dbReference type="NCBI Taxonomy" id="4837"/>
    <lineage>
        <taxon>Eukaryota</taxon>
        <taxon>Fungi</taxon>
        <taxon>Fungi incertae sedis</taxon>
        <taxon>Mucoromycota</taxon>
        <taxon>Mucoromycotina</taxon>
        <taxon>Mucoromycetes</taxon>
        <taxon>Mucorales</taxon>
        <taxon>Phycomycetaceae</taxon>
        <taxon>Phycomyces</taxon>
    </lineage>
</organism>
<dbReference type="EMBL" id="JBCLYO010000025">
    <property type="protein sequence ID" value="KAL0078383.1"/>
    <property type="molecule type" value="Genomic_DNA"/>
</dbReference>
<dbReference type="PANTHER" id="PTHR24180">
    <property type="entry name" value="CYCLIN-DEPENDENT KINASE INHIBITOR 2C-RELATED"/>
    <property type="match status" value="1"/>
</dbReference>
<dbReference type="SMART" id="SM00248">
    <property type="entry name" value="ANK"/>
    <property type="match status" value="5"/>
</dbReference>
<dbReference type="InterPro" id="IPR002110">
    <property type="entry name" value="Ankyrin_rpt"/>
</dbReference>
<dbReference type="SUPFAM" id="SSF48403">
    <property type="entry name" value="Ankyrin repeat"/>
    <property type="match status" value="1"/>
</dbReference>
<protein>
    <submittedName>
        <fullName evidence="5">Ankyrin repeat-containing domain protein</fullName>
    </submittedName>
</protein>
<dbReference type="InterPro" id="IPR051637">
    <property type="entry name" value="Ank_repeat_dom-contain_49"/>
</dbReference>
<evidence type="ECO:0000313" key="5">
    <source>
        <dbReference type="EMBL" id="KAL0078383.1"/>
    </source>
</evidence>
<dbReference type="PROSITE" id="PS50088">
    <property type="entry name" value="ANK_REPEAT"/>
    <property type="match status" value="1"/>
</dbReference>